<accession>A0A9D3YAW6</accession>
<evidence type="ECO:0000313" key="4">
    <source>
        <dbReference type="Proteomes" id="UP000828390"/>
    </source>
</evidence>
<name>A0A9D3YAW6_DREPO</name>
<organism evidence="3 4">
    <name type="scientific">Dreissena polymorpha</name>
    <name type="common">Zebra mussel</name>
    <name type="synonym">Mytilus polymorpha</name>
    <dbReference type="NCBI Taxonomy" id="45954"/>
    <lineage>
        <taxon>Eukaryota</taxon>
        <taxon>Metazoa</taxon>
        <taxon>Spiralia</taxon>
        <taxon>Lophotrochozoa</taxon>
        <taxon>Mollusca</taxon>
        <taxon>Bivalvia</taxon>
        <taxon>Autobranchia</taxon>
        <taxon>Heteroconchia</taxon>
        <taxon>Euheterodonta</taxon>
        <taxon>Imparidentia</taxon>
        <taxon>Neoheterodontei</taxon>
        <taxon>Myida</taxon>
        <taxon>Dreissenoidea</taxon>
        <taxon>Dreissenidae</taxon>
        <taxon>Dreissena</taxon>
    </lineage>
</organism>
<dbReference type="EMBL" id="JAIWYP010000016">
    <property type="protein sequence ID" value="KAH3695057.1"/>
    <property type="molecule type" value="Genomic_DNA"/>
</dbReference>
<feature type="transmembrane region" description="Helical" evidence="2">
    <location>
        <begin position="60"/>
        <end position="81"/>
    </location>
</feature>
<keyword evidence="2" id="KW-0472">Membrane</keyword>
<feature type="region of interest" description="Disordered" evidence="1">
    <location>
        <begin position="33"/>
        <end position="55"/>
    </location>
</feature>
<comment type="caution">
    <text evidence="3">The sequence shown here is derived from an EMBL/GenBank/DDBJ whole genome shotgun (WGS) entry which is preliminary data.</text>
</comment>
<dbReference type="AlphaFoldDB" id="A0A9D3YAW6"/>
<keyword evidence="4" id="KW-1185">Reference proteome</keyword>
<reference evidence="3" key="2">
    <citation type="submission" date="2020-11" db="EMBL/GenBank/DDBJ databases">
        <authorList>
            <person name="McCartney M.A."/>
            <person name="Auch B."/>
            <person name="Kono T."/>
            <person name="Mallez S."/>
            <person name="Becker A."/>
            <person name="Gohl D.M."/>
            <person name="Silverstein K.A.T."/>
            <person name="Koren S."/>
            <person name="Bechman K.B."/>
            <person name="Herman A."/>
            <person name="Abrahante J.E."/>
            <person name="Garbe J."/>
        </authorList>
    </citation>
    <scope>NUCLEOTIDE SEQUENCE</scope>
    <source>
        <strain evidence="3">Duluth1</strain>
        <tissue evidence="3">Whole animal</tissue>
    </source>
</reference>
<keyword evidence="2" id="KW-0812">Transmembrane</keyword>
<proteinExistence type="predicted"/>
<dbReference type="Proteomes" id="UP000828390">
    <property type="component" value="Unassembled WGS sequence"/>
</dbReference>
<protein>
    <submittedName>
        <fullName evidence="3">Uncharacterized protein</fullName>
    </submittedName>
</protein>
<reference evidence="3" key="1">
    <citation type="journal article" date="2019" name="bioRxiv">
        <title>The Genome of the Zebra Mussel, Dreissena polymorpha: A Resource for Invasive Species Research.</title>
        <authorList>
            <person name="McCartney M.A."/>
            <person name="Auch B."/>
            <person name="Kono T."/>
            <person name="Mallez S."/>
            <person name="Zhang Y."/>
            <person name="Obille A."/>
            <person name="Becker A."/>
            <person name="Abrahante J.E."/>
            <person name="Garbe J."/>
            <person name="Badalamenti J.P."/>
            <person name="Herman A."/>
            <person name="Mangelson H."/>
            <person name="Liachko I."/>
            <person name="Sullivan S."/>
            <person name="Sone E.D."/>
            <person name="Koren S."/>
            <person name="Silverstein K.A.T."/>
            <person name="Beckman K.B."/>
            <person name="Gohl D.M."/>
        </authorList>
    </citation>
    <scope>NUCLEOTIDE SEQUENCE</scope>
    <source>
        <strain evidence="3">Duluth1</strain>
        <tissue evidence="3">Whole animal</tissue>
    </source>
</reference>
<sequence length="248" mass="27474">MFAYIKHESKQIMFANESPVATKQILCFGSKSTTKVTTPSTSGQSDTSSKKSSQESSTTVIASAVTVAVVLSSALVIVIVLRNKGKLCFAITKGLQLENTDDSNRISLAKIESKTNENSQSPEAYLYNKNTRGCTKDIDEYADIDNDTANFKCNETGFYQTPCAPMMNHTYQEIHANDEYAGIDDVRGDNDDYDYTNKAFRDEKAESSDNVYSHLNSGGDEYDHVHRGQNIVKVVEHDYVENSGVVRN</sequence>
<gene>
    <name evidence="3" type="ORF">DPMN_082507</name>
</gene>
<evidence type="ECO:0000313" key="3">
    <source>
        <dbReference type="EMBL" id="KAH3695057.1"/>
    </source>
</evidence>
<evidence type="ECO:0000256" key="2">
    <source>
        <dbReference type="SAM" id="Phobius"/>
    </source>
</evidence>
<keyword evidence="2" id="KW-1133">Transmembrane helix</keyword>
<evidence type="ECO:0000256" key="1">
    <source>
        <dbReference type="SAM" id="MobiDB-lite"/>
    </source>
</evidence>
<feature type="compositionally biased region" description="Low complexity" evidence="1">
    <location>
        <begin position="33"/>
        <end position="47"/>
    </location>
</feature>